<dbReference type="EnsemblPlants" id="QL03p014114:mrna">
    <property type="protein sequence ID" value="QL03p014114:mrna"/>
    <property type="gene ID" value="QL03p014114"/>
</dbReference>
<evidence type="ECO:0000256" key="7">
    <source>
        <dbReference type="ARBA" id="ARBA00023085"/>
    </source>
</evidence>
<dbReference type="Pfam" id="PF01095">
    <property type="entry name" value="Pectinesterase"/>
    <property type="match status" value="1"/>
</dbReference>
<keyword evidence="8" id="KW-0325">Glycoprotein</keyword>
<keyword evidence="5" id="KW-0964">Secreted</keyword>
<evidence type="ECO:0000256" key="9">
    <source>
        <dbReference type="ARBA" id="ARBA00047928"/>
    </source>
</evidence>
<dbReference type="InterPro" id="IPR011050">
    <property type="entry name" value="Pectin_lyase_fold/virulence"/>
</dbReference>
<dbReference type="GO" id="GO:0042545">
    <property type="term" value="P:cell wall modification"/>
    <property type="evidence" value="ECO:0007669"/>
    <property type="project" value="InterPro"/>
</dbReference>
<feature type="chain" id="PRO_5029810726" description="pectinesterase" evidence="11">
    <location>
        <begin position="24"/>
        <end position="332"/>
    </location>
</feature>
<dbReference type="UniPathway" id="UPA00545">
    <property type="reaction ID" value="UER00823"/>
</dbReference>
<dbReference type="InterPro" id="IPR000070">
    <property type="entry name" value="Pectinesterase_cat"/>
</dbReference>
<name>A0A7N2L4C6_QUELO</name>
<comment type="function">
    <text evidence="10">Acts in the modification of cell walls via demethylesterification of cell wall pectin.</text>
</comment>
<dbReference type="Gene3D" id="2.160.20.10">
    <property type="entry name" value="Single-stranded right-handed beta-helix, Pectin lyase-like"/>
    <property type="match status" value="1"/>
</dbReference>
<dbReference type="InterPro" id="IPR012334">
    <property type="entry name" value="Pectin_lyas_fold"/>
</dbReference>
<evidence type="ECO:0000256" key="4">
    <source>
        <dbReference type="ARBA" id="ARBA00013229"/>
    </source>
</evidence>
<dbReference type="EMBL" id="LRBV02000003">
    <property type="status" value="NOT_ANNOTATED_CDS"/>
    <property type="molecule type" value="Genomic_DNA"/>
</dbReference>
<keyword evidence="6" id="KW-0378">Hydrolase</keyword>
<reference evidence="13" key="2">
    <citation type="submission" date="2021-01" db="UniProtKB">
        <authorList>
            <consortium name="EnsemblPlants"/>
        </authorList>
    </citation>
    <scope>IDENTIFICATION</scope>
</reference>
<protein>
    <recommendedName>
        <fullName evidence="4">pectinesterase</fullName>
        <ecNumber evidence="4">3.1.1.11</ecNumber>
    </recommendedName>
</protein>
<organism evidence="13 14">
    <name type="scientific">Quercus lobata</name>
    <name type="common">Valley oak</name>
    <dbReference type="NCBI Taxonomy" id="97700"/>
    <lineage>
        <taxon>Eukaryota</taxon>
        <taxon>Viridiplantae</taxon>
        <taxon>Streptophyta</taxon>
        <taxon>Embryophyta</taxon>
        <taxon>Tracheophyta</taxon>
        <taxon>Spermatophyta</taxon>
        <taxon>Magnoliopsida</taxon>
        <taxon>eudicotyledons</taxon>
        <taxon>Gunneridae</taxon>
        <taxon>Pentapetalae</taxon>
        <taxon>rosids</taxon>
        <taxon>fabids</taxon>
        <taxon>Fagales</taxon>
        <taxon>Fagaceae</taxon>
        <taxon>Quercus</taxon>
    </lineage>
</organism>
<keyword evidence="11" id="KW-0732">Signal</keyword>
<keyword evidence="5" id="KW-0134">Cell wall</keyword>
<accession>A0A7N2L4C6</accession>
<feature type="domain" description="Pectinesterase catalytic" evidence="12">
    <location>
        <begin position="32"/>
        <end position="303"/>
    </location>
</feature>
<sequence>MVSPKVIFYVTLTLFLFLNVSKAQNKTSTKTIIVDKSGKGQFTTVQKAIDSIPSNNKQWTTILVNAGVYKEKVKITSDKQYIILKGKDRLSTVIEWDDSGNSLESSTFQLYASNFMARGITFKNTYNLVLVNDAGEKITWAPAALVNAEKASFYECGFVGIQDTLTDLQGRHYFYNCYIEGAVDFIWGFGQSLYQNSEIRVQSKGIGVGKAFITAQGRQSDSQASGFVFMYCKVTGTGPAYLGRAYKSYSTVVYYQSSFDNIIAPEGWDIMRQAGNEKYITFAEVQCKGPGANLSKRVKWEKTLSSGALQKFIDRNLFINQDNWIEEHLKHV</sequence>
<dbReference type="Gramene" id="QL03p014114:mrna">
    <property type="protein sequence ID" value="QL03p014114:mrna"/>
    <property type="gene ID" value="QL03p014114"/>
</dbReference>
<dbReference type="FunFam" id="2.160.20.10:FF:000013">
    <property type="entry name" value="Pectinesterase"/>
    <property type="match status" value="1"/>
</dbReference>
<evidence type="ECO:0000256" key="2">
    <source>
        <dbReference type="ARBA" id="ARBA00005184"/>
    </source>
</evidence>
<dbReference type="InParanoid" id="A0A7N2L4C6"/>
<comment type="similarity">
    <text evidence="3">Belongs to the pectinesterase family.</text>
</comment>
<feature type="signal peptide" evidence="11">
    <location>
        <begin position="1"/>
        <end position="23"/>
    </location>
</feature>
<evidence type="ECO:0000256" key="6">
    <source>
        <dbReference type="ARBA" id="ARBA00022801"/>
    </source>
</evidence>
<evidence type="ECO:0000256" key="5">
    <source>
        <dbReference type="ARBA" id="ARBA00022512"/>
    </source>
</evidence>
<dbReference type="SUPFAM" id="SSF51126">
    <property type="entry name" value="Pectin lyase-like"/>
    <property type="match status" value="1"/>
</dbReference>
<evidence type="ECO:0000259" key="12">
    <source>
        <dbReference type="Pfam" id="PF01095"/>
    </source>
</evidence>
<evidence type="ECO:0000313" key="14">
    <source>
        <dbReference type="Proteomes" id="UP000594261"/>
    </source>
</evidence>
<keyword evidence="14" id="KW-1185">Reference proteome</keyword>
<evidence type="ECO:0000313" key="13">
    <source>
        <dbReference type="EnsemblPlants" id="QL03p014114:mrna"/>
    </source>
</evidence>
<dbReference type="OMA" id="FKEGWIF"/>
<dbReference type="GO" id="GO:0045490">
    <property type="term" value="P:pectin catabolic process"/>
    <property type="evidence" value="ECO:0007669"/>
    <property type="project" value="UniProtKB-UniPathway"/>
</dbReference>
<keyword evidence="7" id="KW-0063">Aspartyl esterase</keyword>
<dbReference type="AlphaFoldDB" id="A0A7N2L4C6"/>
<dbReference type="EC" id="3.1.1.11" evidence="4"/>
<dbReference type="GO" id="GO:0030599">
    <property type="term" value="F:pectinesterase activity"/>
    <property type="evidence" value="ECO:0007669"/>
    <property type="project" value="UniProtKB-EC"/>
</dbReference>
<dbReference type="PANTHER" id="PTHR31321:SF85">
    <property type="entry name" value="PECTINESTERASE CATALYTIC DOMAIN-CONTAINING PROTEIN"/>
    <property type="match status" value="1"/>
</dbReference>
<reference evidence="13 14" key="1">
    <citation type="journal article" date="2016" name="G3 (Bethesda)">
        <title>First Draft Assembly and Annotation of the Genome of a California Endemic Oak Quercus lobata Nee (Fagaceae).</title>
        <authorList>
            <person name="Sork V.L."/>
            <person name="Fitz-Gibbon S.T."/>
            <person name="Puiu D."/>
            <person name="Crepeau M."/>
            <person name="Gugger P.F."/>
            <person name="Sherman R."/>
            <person name="Stevens K."/>
            <person name="Langley C.H."/>
            <person name="Pellegrini M."/>
            <person name="Salzberg S.L."/>
        </authorList>
    </citation>
    <scope>NUCLEOTIDE SEQUENCE [LARGE SCALE GENOMIC DNA]</scope>
    <source>
        <strain evidence="13 14">cv. SW786</strain>
    </source>
</reference>
<dbReference type="PANTHER" id="PTHR31321">
    <property type="entry name" value="ACYL-COA THIOESTER HYDROLASE YBHC-RELATED"/>
    <property type="match status" value="1"/>
</dbReference>
<evidence type="ECO:0000256" key="8">
    <source>
        <dbReference type="ARBA" id="ARBA00023180"/>
    </source>
</evidence>
<evidence type="ECO:0000256" key="1">
    <source>
        <dbReference type="ARBA" id="ARBA00004191"/>
    </source>
</evidence>
<comment type="catalytic activity">
    <reaction evidence="9">
        <text>[(1-&gt;4)-alpha-D-galacturonosyl methyl ester](n) + n H2O = [(1-&gt;4)-alpha-D-galacturonosyl](n) + n methanol + n H(+)</text>
        <dbReference type="Rhea" id="RHEA:22380"/>
        <dbReference type="Rhea" id="RHEA-COMP:14570"/>
        <dbReference type="Rhea" id="RHEA-COMP:14573"/>
        <dbReference type="ChEBI" id="CHEBI:15377"/>
        <dbReference type="ChEBI" id="CHEBI:15378"/>
        <dbReference type="ChEBI" id="CHEBI:17790"/>
        <dbReference type="ChEBI" id="CHEBI:140522"/>
        <dbReference type="ChEBI" id="CHEBI:140523"/>
        <dbReference type="EC" id="3.1.1.11"/>
    </reaction>
</comment>
<evidence type="ECO:0000256" key="3">
    <source>
        <dbReference type="ARBA" id="ARBA00008891"/>
    </source>
</evidence>
<dbReference type="Proteomes" id="UP000594261">
    <property type="component" value="Chromosome 3"/>
</dbReference>
<evidence type="ECO:0000256" key="11">
    <source>
        <dbReference type="SAM" id="SignalP"/>
    </source>
</evidence>
<evidence type="ECO:0000256" key="10">
    <source>
        <dbReference type="ARBA" id="ARBA00057335"/>
    </source>
</evidence>
<comment type="pathway">
    <text evidence="2">Glycan metabolism; pectin degradation; 2-dehydro-3-deoxy-D-gluconate from pectin: step 1/5.</text>
</comment>
<proteinExistence type="inferred from homology"/>
<comment type="subcellular location">
    <subcellularLocation>
        <location evidence="1">Secreted</location>
        <location evidence="1">Cell wall</location>
    </subcellularLocation>
</comment>